<sequence>MKKILLIILLCLSVSGCTKDIETQISEVVKKNIESIPNYHIKQISYFKADTIIADDVEYNNVYIIKVSSIDNSDYDINLILNENTNIITSSNYILDSDNSLEYVYKMNIYVNKKEVNDKMYTKIINK</sequence>
<gene>
    <name evidence="1" type="ORF">IMSAGC017_00563</name>
</gene>
<reference evidence="1 2" key="1">
    <citation type="journal article" date="2020" name="Microbiome">
        <title>Single-cell genomics of uncultured bacteria reveals dietary fiber responders in the mouse gut microbiota.</title>
        <authorList>
            <person name="Chijiiwa R."/>
            <person name="Hosokawa M."/>
            <person name="Kogawa M."/>
            <person name="Nishikawa Y."/>
            <person name="Ide K."/>
            <person name="Sakanashi C."/>
            <person name="Takahashi K."/>
            <person name="Takeyama H."/>
        </authorList>
    </citation>
    <scope>NUCLEOTIDE SEQUENCE [LARGE SCALE GENOMIC DNA]</scope>
    <source>
        <strain evidence="1">IMSAGC_017</strain>
    </source>
</reference>
<evidence type="ECO:0008006" key="3">
    <source>
        <dbReference type="Google" id="ProtNLM"/>
    </source>
</evidence>
<name>A0A829Z7M4_9FIRM</name>
<proteinExistence type="predicted"/>
<evidence type="ECO:0000313" key="1">
    <source>
        <dbReference type="EMBL" id="GFI40530.1"/>
    </source>
</evidence>
<accession>A0A829Z7M4</accession>
<dbReference type="EMBL" id="BLMI01000057">
    <property type="protein sequence ID" value="GFI40530.1"/>
    <property type="molecule type" value="Genomic_DNA"/>
</dbReference>
<protein>
    <recommendedName>
        <fullName evidence="3">Lipoprotein</fullName>
    </recommendedName>
</protein>
<dbReference type="AlphaFoldDB" id="A0A829Z7M4"/>
<dbReference type="Proteomes" id="UP000490821">
    <property type="component" value="Unassembled WGS sequence"/>
</dbReference>
<dbReference type="PROSITE" id="PS51257">
    <property type="entry name" value="PROKAR_LIPOPROTEIN"/>
    <property type="match status" value="1"/>
</dbReference>
<comment type="caution">
    <text evidence="1">The sequence shown here is derived from an EMBL/GenBank/DDBJ whole genome shotgun (WGS) entry which is preliminary data.</text>
</comment>
<organism evidence="1 2">
    <name type="scientific">Thomasclavelia cocleata</name>
    <dbReference type="NCBI Taxonomy" id="69824"/>
    <lineage>
        <taxon>Bacteria</taxon>
        <taxon>Bacillati</taxon>
        <taxon>Bacillota</taxon>
        <taxon>Erysipelotrichia</taxon>
        <taxon>Erysipelotrichales</taxon>
        <taxon>Coprobacillaceae</taxon>
        <taxon>Thomasclavelia</taxon>
    </lineage>
</organism>
<evidence type="ECO:0000313" key="2">
    <source>
        <dbReference type="Proteomes" id="UP000490821"/>
    </source>
</evidence>
<dbReference type="RefSeq" id="WP_172472027.1">
    <property type="nucleotide sequence ID" value="NZ_BLMI01000057.1"/>
</dbReference>